<dbReference type="EMBL" id="FNYC01000002">
    <property type="protein sequence ID" value="SEI67019.1"/>
    <property type="molecule type" value="Genomic_DNA"/>
</dbReference>
<dbReference type="STRING" id="529704.SAMN02927913_1320"/>
<dbReference type="AlphaFoldDB" id="A0A1H6SGI3"/>
<feature type="transmembrane region" description="Helical" evidence="8">
    <location>
        <begin position="167"/>
        <end position="197"/>
    </location>
</feature>
<protein>
    <submittedName>
        <fullName evidence="10">4-amino-4-deoxy-L-arabinose transferase</fullName>
    </submittedName>
</protein>
<feature type="transmembrane region" description="Helical" evidence="8">
    <location>
        <begin position="362"/>
        <end position="383"/>
    </location>
</feature>
<evidence type="ECO:0000256" key="6">
    <source>
        <dbReference type="ARBA" id="ARBA00022989"/>
    </source>
</evidence>
<evidence type="ECO:0000313" key="11">
    <source>
        <dbReference type="Proteomes" id="UP000199420"/>
    </source>
</evidence>
<organism evidence="10 11">
    <name type="scientific">Frateuria terrea</name>
    <dbReference type="NCBI Taxonomy" id="529704"/>
    <lineage>
        <taxon>Bacteria</taxon>
        <taxon>Pseudomonadati</taxon>
        <taxon>Pseudomonadota</taxon>
        <taxon>Gammaproteobacteria</taxon>
        <taxon>Lysobacterales</taxon>
        <taxon>Rhodanobacteraceae</taxon>
        <taxon>Frateuria</taxon>
    </lineage>
</organism>
<keyword evidence="6 8" id="KW-1133">Transmembrane helix</keyword>
<dbReference type="GO" id="GO:0010041">
    <property type="term" value="P:response to iron(III) ion"/>
    <property type="evidence" value="ECO:0007669"/>
    <property type="project" value="TreeGrafter"/>
</dbReference>
<keyword evidence="7 8" id="KW-0472">Membrane</keyword>
<dbReference type="GO" id="GO:0016763">
    <property type="term" value="F:pentosyltransferase activity"/>
    <property type="evidence" value="ECO:0007669"/>
    <property type="project" value="TreeGrafter"/>
</dbReference>
<dbReference type="GO" id="GO:0009103">
    <property type="term" value="P:lipopolysaccharide biosynthetic process"/>
    <property type="evidence" value="ECO:0007669"/>
    <property type="project" value="TreeGrafter"/>
</dbReference>
<keyword evidence="5 8" id="KW-0812">Transmembrane</keyword>
<feature type="transmembrane region" description="Helical" evidence="8">
    <location>
        <begin position="118"/>
        <end position="135"/>
    </location>
</feature>
<dbReference type="OrthoDB" id="9775035at2"/>
<dbReference type="Pfam" id="PF13231">
    <property type="entry name" value="PMT_2"/>
    <property type="match status" value="1"/>
</dbReference>
<reference evidence="10 11" key="1">
    <citation type="submission" date="2016-10" db="EMBL/GenBank/DDBJ databases">
        <authorList>
            <person name="de Groot N.N."/>
        </authorList>
    </citation>
    <scope>NUCLEOTIDE SEQUENCE [LARGE SCALE GENOMIC DNA]</scope>
    <source>
        <strain evidence="10 11">DSM 26515</strain>
    </source>
</reference>
<evidence type="ECO:0000259" key="9">
    <source>
        <dbReference type="Pfam" id="PF13231"/>
    </source>
</evidence>
<name>A0A1H6SGI3_9GAMM</name>
<feature type="domain" description="Glycosyltransferase RgtA/B/C/D-like" evidence="9">
    <location>
        <begin position="67"/>
        <end position="203"/>
    </location>
</feature>
<keyword evidence="2" id="KW-1003">Cell membrane</keyword>
<accession>A0A1H6SGI3</accession>
<dbReference type="RefSeq" id="WP_091335111.1">
    <property type="nucleotide sequence ID" value="NZ_FNYC01000002.1"/>
</dbReference>
<keyword evidence="11" id="KW-1185">Reference proteome</keyword>
<feature type="transmembrane region" description="Helical" evidence="8">
    <location>
        <begin position="429"/>
        <end position="448"/>
    </location>
</feature>
<feature type="transmembrane region" description="Helical" evidence="8">
    <location>
        <begin position="88"/>
        <end position="106"/>
    </location>
</feature>
<dbReference type="InterPro" id="IPR050297">
    <property type="entry name" value="LipidA_mod_glycosyltrf_83"/>
</dbReference>
<evidence type="ECO:0000256" key="2">
    <source>
        <dbReference type="ARBA" id="ARBA00022475"/>
    </source>
</evidence>
<feature type="transmembrane region" description="Helical" evidence="8">
    <location>
        <begin position="403"/>
        <end position="422"/>
    </location>
</feature>
<dbReference type="GO" id="GO:0005886">
    <property type="term" value="C:plasma membrane"/>
    <property type="evidence" value="ECO:0007669"/>
    <property type="project" value="UniProtKB-SubCell"/>
</dbReference>
<dbReference type="PANTHER" id="PTHR33908">
    <property type="entry name" value="MANNOSYLTRANSFERASE YKCB-RELATED"/>
    <property type="match status" value="1"/>
</dbReference>
<feature type="transmembrane region" description="Helical" evidence="8">
    <location>
        <begin position="217"/>
        <end position="239"/>
    </location>
</feature>
<feature type="transmembrane region" description="Helical" evidence="8">
    <location>
        <begin position="308"/>
        <end position="327"/>
    </location>
</feature>
<dbReference type="Proteomes" id="UP000199420">
    <property type="component" value="Unassembled WGS sequence"/>
</dbReference>
<evidence type="ECO:0000256" key="7">
    <source>
        <dbReference type="ARBA" id="ARBA00023136"/>
    </source>
</evidence>
<gene>
    <name evidence="10" type="ORF">SAMN04487997_1405</name>
</gene>
<evidence type="ECO:0000256" key="3">
    <source>
        <dbReference type="ARBA" id="ARBA00022676"/>
    </source>
</evidence>
<evidence type="ECO:0000256" key="1">
    <source>
        <dbReference type="ARBA" id="ARBA00004651"/>
    </source>
</evidence>
<proteinExistence type="predicted"/>
<dbReference type="PANTHER" id="PTHR33908:SF3">
    <property type="entry name" value="UNDECAPRENYL PHOSPHATE-ALPHA-4-AMINO-4-DEOXY-L-ARABINOSE ARABINOSYL TRANSFERASE"/>
    <property type="match status" value="1"/>
</dbReference>
<feature type="transmembrane region" description="Helical" evidence="8">
    <location>
        <begin position="12"/>
        <end position="31"/>
    </location>
</feature>
<feature type="transmembrane region" description="Helical" evidence="8">
    <location>
        <begin position="275"/>
        <end position="296"/>
    </location>
</feature>
<comment type="subcellular location">
    <subcellularLocation>
        <location evidence="1">Cell membrane</location>
        <topology evidence="1">Multi-pass membrane protein</topology>
    </subcellularLocation>
</comment>
<dbReference type="InterPro" id="IPR038731">
    <property type="entry name" value="RgtA/B/C-like"/>
</dbReference>
<keyword evidence="4 10" id="KW-0808">Transferase</keyword>
<keyword evidence="3" id="KW-0328">Glycosyltransferase</keyword>
<evidence type="ECO:0000256" key="5">
    <source>
        <dbReference type="ARBA" id="ARBA00022692"/>
    </source>
</evidence>
<feature type="transmembrane region" description="Helical" evidence="8">
    <location>
        <begin position="333"/>
        <end position="350"/>
    </location>
</feature>
<evidence type="ECO:0000256" key="8">
    <source>
        <dbReference type="SAM" id="Phobius"/>
    </source>
</evidence>
<evidence type="ECO:0000313" key="10">
    <source>
        <dbReference type="EMBL" id="SEI67019.1"/>
    </source>
</evidence>
<sequence length="574" mass="63609">MFPLHTSPQDRRRFWLLMLVALVVIGAGMGMRDPWPSDEPRFTLAAKQMVEGGDWLFPHRGSELYADKPPVLMWTEAASYELMRNWRIAFLLPSLLAALGTLVLIYDLGRRLWNRQVGLYAAAGLLLAFQFVYQVKRAQIDPLVMFLITAGNWGLLRHMLLGPHWRAYWLGCFCAGLGVITKGVGFLPLLLLVPYAFAARRGWDGVARIGKGQAMRWWLGLLAVLAAIALWLVPMLLAARAHSDNPAYAAYVRDILFHQTADRYAKSWGHLHSPFYYVPIVLFSWLPLSLTYPGTLPRWWRALKARDARVLLPLAWAALVLVFFSIPAGKRDVYILPVLPMVALASAPFMDELLRTRWLRAAGLIFMGLFGTLLLAAGAYALLAHPPAAARWAAQRGFDGGTQALFGWLAAIGAVQLVLVAALRLRGAVWAVSGGMAALWLGWSIGIAPQLNDSSSAAGLMAKAAAQLGPGDQIGLVAWKEQNLLMLDHPATDFGFTRQWTQQYANAVAWQARDPAHRWLFVQEPAMGACVRRDRAIDLGHANRREWWMFKANAVIPGCVPDPSAEAADAKVPE</sequence>
<evidence type="ECO:0000256" key="4">
    <source>
        <dbReference type="ARBA" id="ARBA00022679"/>
    </source>
</evidence>